<feature type="transmembrane region" description="Helical" evidence="10">
    <location>
        <begin position="928"/>
        <end position="945"/>
    </location>
</feature>
<dbReference type="SUPFAM" id="SSF56784">
    <property type="entry name" value="HAD-like"/>
    <property type="match status" value="1"/>
</dbReference>
<dbReference type="SFLD" id="SFLDF00027">
    <property type="entry name" value="p-type_atpase"/>
    <property type="match status" value="1"/>
</dbReference>
<protein>
    <recommendedName>
        <fullName evidence="11">Cation-transporting P-type ATPase N-terminal domain-containing protein</fullName>
    </recommendedName>
</protein>
<evidence type="ECO:0000259" key="11">
    <source>
        <dbReference type="SMART" id="SM00831"/>
    </source>
</evidence>
<dbReference type="SUPFAM" id="SSF81653">
    <property type="entry name" value="Calcium ATPase, transduction domain A"/>
    <property type="match status" value="1"/>
</dbReference>
<evidence type="ECO:0000256" key="7">
    <source>
        <dbReference type="ARBA" id="ARBA00022967"/>
    </source>
</evidence>
<evidence type="ECO:0000256" key="6">
    <source>
        <dbReference type="ARBA" id="ARBA00022842"/>
    </source>
</evidence>
<dbReference type="Gene3D" id="1.20.1110.10">
    <property type="entry name" value="Calcium-transporting ATPase, transmembrane domain"/>
    <property type="match status" value="1"/>
</dbReference>
<dbReference type="GO" id="GO:0012505">
    <property type="term" value="C:endomembrane system"/>
    <property type="evidence" value="ECO:0007669"/>
    <property type="project" value="UniProtKB-SubCell"/>
</dbReference>
<dbReference type="GO" id="GO:0051480">
    <property type="term" value="P:regulation of cytosolic calcium ion concentration"/>
    <property type="evidence" value="ECO:0000318"/>
    <property type="project" value="GO_Central"/>
</dbReference>
<dbReference type="InterPro" id="IPR044492">
    <property type="entry name" value="P_typ_ATPase_HD_dom"/>
</dbReference>
<dbReference type="SFLD" id="SFLDS00003">
    <property type="entry name" value="Haloacid_Dehalogenase"/>
    <property type="match status" value="1"/>
</dbReference>
<feature type="domain" description="Cation-transporting P-type ATPase N-terminal" evidence="11">
    <location>
        <begin position="46"/>
        <end position="123"/>
    </location>
</feature>
<keyword evidence="4" id="KW-0547">Nucleotide-binding</keyword>
<name>T1FSY8_HELRO</name>
<dbReference type="AlphaFoldDB" id="T1FSY8"/>
<dbReference type="InterPro" id="IPR023214">
    <property type="entry name" value="HAD_sf"/>
</dbReference>
<dbReference type="InterPro" id="IPR006068">
    <property type="entry name" value="ATPase_P-typ_cation-transptr_C"/>
</dbReference>
<sequence>MARDDYGGVLQESEEMQADGGYFGCTSEELQTLMKSKGEGAGKELKEKFGVIEKLCEALKTSVTQGLDPSNVFDMKRRKQHFGSNEIELKKPRNFFSFVYEAIKDQTLIILTIAAFVSIVLAIYESIYSAKKNNVNAYEDSESGLIEGLGISVAVVIIVLVTAGINYNKEKQFNGLQKKLNEQVKCFVLRAGRTTEISAFDILVGDICIIKIGDVIPADGMIVRSVDLLVDESCHTGESDEVHKDSEHDSILYSGTHVIEGSAHMLALAVGEHSQKGAIYSLLGVTYDSINKSEQKKSILHSKLCTVTNCITIGGTVIALLTFAILLIRYCIQNFLVLHKEWSIDHFQNIINFLIIGITILVVAIPEGLPLAVIMALAFSIKKMMRDNNLVRHLDSCETMGSATIICSDKTGTLTTNKMTVGYCFVADKPGAPEDVVVELKDELKELIARSVAFNLGATSQVTEDGFSQTGNKTECALLGFIKLLGCNDAQLIKNGSEASVIKAYSFNSQRKWMGTVVTAASFRGIQEGAHDRNRNEATLVVKGAAEIVFNCCSHIMNENGVPEVLTDLKKSEIVEKNLNKMAENGLRTICLAYKEFTNLPESWNWNEEEKVMNNLTCLALVGIEDPVRPEMALVNFTVQSFKVPNAVAECRRAGIDVIMVTGDHLLTAVYVASKCGLVQDVHEKKDLLSYEKKVKVSESPENTLMVTAAEFNKMVLDKNGNIDQPSFDNVWPRLRVLARATPHDKFMLVSGLMNSRTASQKQIVAVTGDGTNDGPALKKAHVGLCMGISGTEVAKEASDIILLDDNFTSIVRAVVWGRHVHDSIAKFIQFQLTVNLDSPIRGVQMLWVNLLMDTLASLSLAAEEPACDLLKRKPYQSEDSIVSGVMLSKIVGHACYQLAILLLILCFGYRWVGVDAGFSSSSYGRANIHYTFLFNTLVLMTLFNEINCRKIDTSFNVFSGLHRSLLFVIIWTMSFAVQVIIVEFGGSLFSTHPLPPILWAVSLLLGASQLIFGLILTTTLRIVSKIWKKYRTSSKTEYNTMSC</sequence>
<dbReference type="SUPFAM" id="SSF81660">
    <property type="entry name" value="Metal cation-transporting ATPase, ATP-binding domain N"/>
    <property type="match status" value="1"/>
</dbReference>
<dbReference type="GO" id="GO:0005886">
    <property type="term" value="C:plasma membrane"/>
    <property type="evidence" value="ECO:0000318"/>
    <property type="project" value="GO_Central"/>
</dbReference>
<dbReference type="Pfam" id="PF00122">
    <property type="entry name" value="E1-E2_ATPase"/>
    <property type="match status" value="1"/>
</dbReference>
<dbReference type="InterPro" id="IPR008250">
    <property type="entry name" value="ATPase_P-typ_transduc_dom_A_sf"/>
</dbReference>
<dbReference type="CTD" id="20211935"/>
<keyword evidence="14" id="KW-1185">Reference proteome</keyword>
<dbReference type="InterPro" id="IPR036412">
    <property type="entry name" value="HAD-like_sf"/>
</dbReference>
<proteinExistence type="predicted"/>
<keyword evidence="3" id="KW-0479">Metal-binding</keyword>
<dbReference type="EnsemblMetazoa" id="HelroT191416">
    <property type="protein sequence ID" value="HelroP191416"/>
    <property type="gene ID" value="HelroG191416"/>
</dbReference>
<evidence type="ECO:0000256" key="2">
    <source>
        <dbReference type="ARBA" id="ARBA00022692"/>
    </source>
</evidence>
<evidence type="ECO:0000313" key="13">
    <source>
        <dbReference type="EnsemblMetazoa" id="HelroP191416"/>
    </source>
</evidence>
<keyword evidence="5" id="KW-0067">ATP-binding</keyword>
<dbReference type="Pfam" id="PF00689">
    <property type="entry name" value="Cation_ATPase_C"/>
    <property type="match status" value="1"/>
</dbReference>
<feature type="transmembrane region" description="Helical" evidence="10">
    <location>
        <begin position="148"/>
        <end position="168"/>
    </location>
</feature>
<dbReference type="Gene3D" id="3.40.1110.10">
    <property type="entry name" value="Calcium-transporting ATPase, cytoplasmic domain N"/>
    <property type="match status" value="1"/>
</dbReference>
<keyword evidence="7" id="KW-1278">Translocase</keyword>
<dbReference type="InterPro" id="IPR001757">
    <property type="entry name" value="P_typ_ATPase"/>
</dbReference>
<dbReference type="OrthoDB" id="116380at2759"/>
<dbReference type="KEGG" id="hro:HELRODRAFT_191416"/>
<feature type="transmembrane region" description="Helical" evidence="10">
    <location>
        <begin position="966"/>
        <end position="986"/>
    </location>
</feature>
<dbReference type="NCBIfam" id="TIGR01494">
    <property type="entry name" value="ATPase_P-type"/>
    <property type="match status" value="2"/>
</dbReference>
<dbReference type="PRINTS" id="PR00121">
    <property type="entry name" value="NAKATPASE"/>
</dbReference>
<feature type="transmembrane region" description="Helical" evidence="10">
    <location>
        <begin position="108"/>
        <end position="128"/>
    </location>
</feature>
<organism evidence="13 14">
    <name type="scientific">Helobdella robusta</name>
    <name type="common">Californian leech</name>
    <dbReference type="NCBI Taxonomy" id="6412"/>
    <lineage>
        <taxon>Eukaryota</taxon>
        <taxon>Metazoa</taxon>
        <taxon>Spiralia</taxon>
        <taxon>Lophotrochozoa</taxon>
        <taxon>Annelida</taxon>
        <taxon>Clitellata</taxon>
        <taxon>Hirudinea</taxon>
        <taxon>Rhynchobdellida</taxon>
        <taxon>Glossiphoniidae</taxon>
        <taxon>Helobdella</taxon>
    </lineage>
</organism>
<dbReference type="Proteomes" id="UP000015101">
    <property type="component" value="Unassembled WGS sequence"/>
</dbReference>
<dbReference type="InterPro" id="IPR004014">
    <property type="entry name" value="ATPase_P-typ_cation-transptr_N"/>
</dbReference>
<dbReference type="PRINTS" id="PR00119">
    <property type="entry name" value="CATATPASE"/>
</dbReference>
<evidence type="ECO:0000313" key="12">
    <source>
        <dbReference type="EMBL" id="ESO05223.1"/>
    </source>
</evidence>
<feature type="transmembrane region" description="Helical" evidence="10">
    <location>
        <begin position="304"/>
        <end position="330"/>
    </location>
</feature>
<dbReference type="eggNOG" id="KOG0204">
    <property type="taxonomic scope" value="Eukaryota"/>
</dbReference>
<keyword evidence="6" id="KW-0460">Magnesium</keyword>
<dbReference type="InterPro" id="IPR023298">
    <property type="entry name" value="ATPase_P-typ_TM_dom_sf"/>
</dbReference>
<keyword evidence="8 10" id="KW-1133">Transmembrane helix</keyword>
<dbReference type="RefSeq" id="XP_009016538.1">
    <property type="nucleotide sequence ID" value="XM_009018290.1"/>
</dbReference>
<dbReference type="Gene3D" id="3.40.50.1000">
    <property type="entry name" value="HAD superfamily/HAD-like"/>
    <property type="match status" value="1"/>
</dbReference>
<dbReference type="HOGENOM" id="CLU_002360_9_0_1"/>
<comment type="subcellular location">
    <subcellularLocation>
        <location evidence="1">Endomembrane system</location>
        <topology evidence="1">Multi-pass membrane protein</topology>
    </subcellularLocation>
</comment>
<evidence type="ECO:0000256" key="3">
    <source>
        <dbReference type="ARBA" id="ARBA00022723"/>
    </source>
</evidence>
<dbReference type="Pfam" id="PF00690">
    <property type="entry name" value="Cation_ATPase_N"/>
    <property type="match status" value="1"/>
</dbReference>
<dbReference type="FunFam" id="3.40.50.1000:FF:000512">
    <property type="entry name" value="Calcium transporting rt-atpase"/>
    <property type="match status" value="1"/>
</dbReference>
<reference evidence="12 14" key="2">
    <citation type="journal article" date="2013" name="Nature">
        <title>Insights into bilaterian evolution from three spiralian genomes.</title>
        <authorList>
            <person name="Simakov O."/>
            <person name="Marletaz F."/>
            <person name="Cho S.J."/>
            <person name="Edsinger-Gonzales E."/>
            <person name="Havlak P."/>
            <person name="Hellsten U."/>
            <person name="Kuo D.H."/>
            <person name="Larsson T."/>
            <person name="Lv J."/>
            <person name="Arendt D."/>
            <person name="Savage R."/>
            <person name="Osoegawa K."/>
            <person name="de Jong P."/>
            <person name="Grimwood J."/>
            <person name="Chapman J.A."/>
            <person name="Shapiro H."/>
            <person name="Aerts A."/>
            <person name="Otillar R.P."/>
            <person name="Terry A.Y."/>
            <person name="Boore J.L."/>
            <person name="Grigoriev I.V."/>
            <person name="Lindberg D.R."/>
            <person name="Seaver E.C."/>
            <person name="Weisblat D.A."/>
            <person name="Putnam N.H."/>
            <person name="Rokhsar D.S."/>
        </authorList>
    </citation>
    <scope>NUCLEOTIDE SEQUENCE</scope>
</reference>
<dbReference type="GO" id="GO:0005388">
    <property type="term" value="F:P-type calcium transporter activity"/>
    <property type="evidence" value="ECO:0000318"/>
    <property type="project" value="GO_Central"/>
</dbReference>
<dbReference type="GO" id="GO:0046872">
    <property type="term" value="F:metal ion binding"/>
    <property type="evidence" value="ECO:0007669"/>
    <property type="project" value="UniProtKB-KW"/>
</dbReference>
<accession>T1FSY8</accession>
<dbReference type="InterPro" id="IPR018303">
    <property type="entry name" value="ATPase_P-typ_P_site"/>
</dbReference>
<evidence type="ECO:0000256" key="8">
    <source>
        <dbReference type="ARBA" id="ARBA00022989"/>
    </source>
</evidence>
<dbReference type="EMBL" id="KB096365">
    <property type="protein sequence ID" value="ESO05223.1"/>
    <property type="molecule type" value="Genomic_DNA"/>
</dbReference>
<feature type="transmembrane region" description="Helical" evidence="10">
    <location>
        <begin position="895"/>
        <end position="913"/>
    </location>
</feature>
<dbReference type="FunFam" id="3.40.1110.10:FF:000164">
    <property type="entry name" value="Calcium-transporting ATPase"/>
    <property type="match status" value="1"/>
</dbReference>
<dbReference type="InterPro" id="IPR059000">
    <property type="entry name" value="ATPase_P-type_domA"/>
</dbReference>
<reference evidence="14" key="1">
    <citation type="submission" date="2012-12" db="EMBL/GenBank/DDBJ databases">
        <authorList>
            <person name="Hellsten U."/>
            <person name="Grimwood J."/>
            <person name="Chapman J.A."/>
            <person name="Shapiro H."/>
            <person name="Aerts A."/>
            <person name="Otillar R.P."/>
            <person name="Terry A.Y."/>
            <person name="Boore J.L."/>
            <person name="Simakov O."/>
            <person name="Marletaz F."/>
            <person name="Cho S.-J."/>
            <person name="Edsinger-Gonzales E."/>
            <person name="Havlak P."/>
            <person name="Kuo D.-H."/>
            <person name="Larsson T."/>
            <person name="Lv J."/>
            <person name="Arendt D."/>
            <person name="Savage R."/>
            <person name="Osoegawa K."/>
            <person name="de Jong P."/>
            <person name="Lindberg D.R."/>
            <person name="Seaver E.C."/>
            <person name="Weisblat D.A."/>
            <person name="Putnam N.H."/>
            <person name="Grigoriev I.V."/>
            <person name="Rokhsar D.S."/>
        </authorList>
    </citation>
    <scope>NUCLEOTIDE SEQUENCE</scope>
</reference>
<dbReference type="Gene3D" id="2.70.150.10">
    <property type="entry name" value="Calcium-transporting ATPase, cytoplasmic transduction domain A"/>
    <property type="match status" value="1"/>
</dbReference>
<dbReference type="STRING" id="6412.T1FSY8"/>
<dbReference type="SFLD" id="SFLDG00002">
    <property type="entry name" value="C1.7:_P-type_atpase_like"/>
    <property type="match status" value="1"/>
</dbReference>
<dbReference type="GeneID" id="20211935"/>
<dbReference type="SUPFAM" id="SSF81665">
    <property type="entry name" value="Calcium ATPase, transmembrane domain M"/>
    <property type="match status" value="1"/>
</dbReference>
<reference evidence="13" key="3">
    <citation type="submission" date="2015-06" db="UniProtKB">
        <authorList>
            <consortium name="EnsemblMetazoa"/>
        </authorList>
    </citation>
    <scope>IDENTIFICATION</scope>
</reference>
<evidence type="ECO:0000256" key="4">
    <source>
        <dbReference type="ARBA" id="ARBA00022741"/>
    </source>
</evidence>
<dbReference type="InParanoid" id="T1FSY8"/>
<dbReference type="FunFam" id="2.70.150.10:FF:000029">
    <property type="entry name" value="Calcium-transporting ATPase"/>
    <property type="match status" value="1"/>
</dbReference>
<dbReference type="PANTHER" id="PTHR24093:SF369">
    <property type="entry name" value="CALCIUM-TRANSPORTING ATPASE"/>
    <property type="match status" value="1"/>
</dbReference>
<evidence type="ECO:0000256" key="9">
    <source>
        <dbReference type="ARBA" id="ARBA00023136"/>
    </source>
</evidence>
<feature type="transmembrane region" description="Helical" evidence="10">
    <location>
        <begin position="998"/>
        <end position="1024"/>
    </location>
</feature>
<evidence type="ECO:0000256" key="5">
    <source>
        <dbReference type="ARBA" id="ARBA00022840"/>
    </source>
</evidence>
<dbReference type="PANTHER" id="PTHR24093">
    <property type="entry name" value="CATION TRANSPORTING ATPASE"/>
    <property type="match status" value="1"/>
</dbReference>
<feature type="transmembrane region" description="Helical" evidence="10">
    <location>
        <begin position="350"/>
        <end position="379"/>
    </location>
</feature>
<dbReference type="GO" id="GO:0016887">
    <property type="term" value="F:ATP hydrolysis activity"/>
    <property type="evidence" value="ECO:0007669"/>
    <property type="project" value="InterPro"/>
</dbReference>
<dbReference type="SMART" id="SM00831">
    <property type="entry name" value="Cation_ATPase_N"/>
    <property type="match status" value="1"/>
</dbReference>
<keyword evidence="9 10" id="KW-0472">Membrane</keyword>
<evidence type="ECO:0000313" key="14">
    <source>
        <dbReference type="Proteomes" id="UP000015101"/>
    </source>
</evidence>
<dbReference type="EMBL" id="AMQM01003895">
    <property type="status" value="NOT_ANNOTATED_CDS"/>
    <property type="molecule type" value="Genomic_DNA"/>
</dbReference>
<keyword evidence="2 10" id="KW-0812">Transmembrane</keyword>
<gene>
    <name evidence="13" type="primary">20211935</name>
    <name evidence="12" type="ORF">HELRODRAFT_191416</name>
</gene>
<dbReference type="InterPro" id="IPR023299">
    <property type="entry name" value="ATPase_P-typ_cyto_dom_N"/>
</dbReference>
<dbReference type="GO" id="GO:0005524">
    <property type="term" value="F:ATP binding"/>
    <property type="evidence" value="ECO:0007669"/>
    <property type="project" value="UniProtKB-KW"/>
</dbReference>
<dbReference type="Pfam" id="PF13246">
    <property type="entry name" value="Cation_ATPase"/>
    <property type="match status" value="1"/>
</dbReference>
<evidence type="ECO:0000256" key="10">
    <source>
        <dbReference type="SAM" id="Phobius"/>
    </source>
</evidence>
<evidence type="ECO:0000256" key="1">
    <source>
        <dbReference type="ARBA" id="ARBA00004127"/>
    </source>
</evidence>
<dbReference type="PROSITE" id="PS00154">
    <property type="entry name" value="ATPASE_E1_E2"/>
    <property type="match status" value="1"/>
</dbReference>